<sequence>MVAYLHIGNVKTGTTTIQNFCALNENKLLEKGCIYPQSFRITSRHWGLVEQILSPNKDKNGQVLKGLNGKEFKAHCDKKFIFSCEGIVWEFSKIEYIQQLKFFLENLGFYKIYIILYLRNISDLLNSLYSQEIKNNLQIDLAPIDPNMHSKKHIFDYKWLCQSYASVFGIENLKIRIFEKDEFFNQDLIEDFLHCIDLEVNKNEFLIPQNQNKSLNLLGIELLKRINQKSKDPNTIKFLSKIIEKYFELDSFHSHLKFSLKAQLCENYENFFSNSNEWVRCNFFPHKKELFRNQGIVEANNRVGFKDTDYDDIVDFVLEIVRLKNNTIKFLKEF</sequence>
<dbReference type="KEGG" id="cln:UPTC3659_1525"/>
<dbReference type="AlphaFoldDB" id="A0A0A8HX19"/>
<dbReference type="SUPFAM" id="SSF52540">
    <property type="entry name" value="P-loop containing nucleoside triphosphate hydrolases"/>
    <property type="match status" value="1"/>
</dbReference>
<evidence type="ECO:0000313" key="1">
    <source>
        <dbReference type="EMBL" id="AJD02352.1"/>
    </source>
</evidence>
<dbReference type="HOGENOM" id="CLU_042139_1_0_7"/>
<dbReference type="EMBL" id="CP007775">
    <property type="protein sequence ID" value="AJD02352.1"/>
    <property type="molecule type" value="Genomic_DNA"/>
</dbReference>
<reference evidence="1 2" key="1">
    <citation type="journal article" date="2014" name="Genome Biol. Evol.">
        <title>Comparative Genomics of the Campylobacter lari Group.</title>
        <authorList>
            <person name="Miller W.G."/>
            <person name="Yee E."/>
            <person name="Chapman M.H."/>
            <person name="Smith T.P."/>
            <person name="Bono J.L."/>
            <person name="Huynh S."/>
            <person name="Parker C.T."/>
            <person name="Vandamme P."/>
            <person name="Luong K."/>
            <person name="Korlach J."/>
        </authorList>
    </citation>
    <scope>NUCLEOTIDE SEQUENCE [LARGE SCALE GENOMIC DNA]</scope>
    <source>
        <strain evidence="2">RM3659</strain>
    </source>
</reference>
<evidence type="ECO:0008006" key="3">
    <source>
        <dbReference type="Google" id="ProtNLM"/>
    </source>
</evidence>
<dbReference type="OrthoDB" id="5352233at2"/>
<evidence type="ECO:0000313" key="2">
    <source>
        <dbReference type="Proteomes" id="UP000031130"/>
    </source>
</evidence>
<dbReference type="RefSeq" id="WP_039626967.1">
    <property type="nucleotide sequence ID" value="NZ_CP007775.1"/>
</dbReference>
<name>A0A0A8HX19_CAMLA</name>
<dbReference type="InterPro" id="IPR027417">
    <property type="entry name" value="P-loop_NTPase"/>
</dbReference>
<protein>
    <recommendedName>
        <fullName evidence="3">Sulfotransferase domain-containing protein</fullName>
    </recommendedName>
</protein>
<gene>
    <name evidence="1" type="ORF">UPTC3659_1525</name>
</gene>
<dbReference type="Proteomes" id="UP000031130">
    <property type="component" value="Chromosome"/>
</dbReference>
<accession>A0A0A8HX19</accession>
<organism evidence="1 2">
    <name type="scientific">Campylobacter lari NCTC 11845</name>
    <dbReference type="NCBI Taxonomy" id="1388749"/>
    <lineage>
        <taxon>Bacteria</taxon>
        <taxon>Pseudomonadati</taxon>
        <taxon>Campylobacterota</taxon>
        <taxon>Epsilonproteobacteria</taxon>
        <taxon>Campylobacterales</taxon>
        <taxon>Campylobacteraceae</taxon>
        <taxon>Campylobacter</taxon>
    </lineage>
</organism>
<proteinExistence type="predicted"/>